<dbReference type="PANTHER" id="PTHR47506:SF7">
    <property type="entry name" value="TRANSCRIPTIONAL REGULATORY PROTEIN"/>
    <property type="match status" value="1"/>
</dbReference>
<dbReference type="GO" id="GO:0003677">
    <property type="term" value="F:DNA binding"/>
    <property type="evidence" value="ECO:0007669"/>
    <property type="project" value="UniProtKB-UniRule"/>
</dbReference>
<evidence type="ECO:0000313" key="8">
    <source>
        <dbReference type="Proteomes" id="UP000240957"/>
    </source>
</evidence>
<dbReference type="PRINTS" id="PR00455">
    <property type="entry name" value="HTHTETR"/>
</dbReference>
<dbReference type="InterPro" id="IPR001647">
    <property type="entry name" value="HTH_TetR"/>
</dbReference>
<accession>A0A371YP38</accession>
<dbReference type="Proteomes" id="UP001595455">
    <property type="component" value="Unassembled WGS sequence"/>
</dbReference>
<keyword evidence="1" id="KW-0805">Transcription regulation</keyword>
<organism evidence="7 8">
    <name type="scientific">Acinetobacter sichuanensis</name>
    <dbReference type="NCBI Taxonomy" id="2136183"/>
    <lineage>
        <taxon>Bacteria</taxon>
        <taxon>Pseudomonadati</taxon>
        <taxon>Pseudomonadota</taxon>
        <taxon>Gammaproteobacteria</taxon>
        <taxon>Moraxellales</taxon>
        <taxon>Moraxellaceae</taxon>
        <taxon>Acinetobacter</taxon>
    </lineage>
</organism>
<dbReference type="InterPro" id="IPR036271">
    <property type="entry name" value="Tet_transcr_reg_TetR-rel_C_sf"/>
</dbReference>
<reference evidence="9" key="3">
    <citation type="journal article" date="2019" name="Int. J. Syst. Evol. Microbiol.">
        <title>The Global Catalogue of Microorganisms (GCM) 10K type strain sequencing project: providing services to taxonomists for standard genome sequencing and annotation.</title>
        <authorList>
            <consortium name="The Broad Institute Genomics Platform"/>
            <consortium name="The Broad Institute Genome Sequencing Center for Infectious Disease"/>
            <person name="Wu L."/>
            <person name="Ma J."/>
        </authorList>
    </citation>
    <scope>NUCLEOTIDE SEQUENCE [LARGE SCALE GENOMIC DNA]</scope>
    <source>
        <strain evidence="9">KCTC 62575</strain>
    </source>
</reference>
<feature type="DNA-binding region" description="H-T-H motif" evidence="4">
    <location>
        <begin position="32"/>
        <end position="51"/>
    </location>
</feature>
<proteinExistence type="predicted"/>
<dbReference type="OrthoDB" id="9798857at2"/>
<comment type="caution">
    <text evidence="7">The sequence shown here is derived from an EMBL/GenBank/DDBJ whole genome shotgun (WGS) entry which is preliminary data.</text>
</comment>
<evidence type="ECO:0000313" key="6">
    <source>
        <dbReference type="EMBL" id="MFC2995596.1"/>
    </source>
</evidence>
<keyword evidence="2 4" id="KW-0238">DNA-binding</keyword>
<reference evidence="6" key="4">
    <citation type="submission" date="2024-09" db="EMBL/GenBank/DDBJ databases">
        <authorList>
            <person name="Sun Q."/>
            <person name="Mori K."/>
        </authorList>
    </citation>
    <scope>NUCLEOTIDE SEQUENCE</scope>
    <source>
        <strain evidence="6">KCTC 62575</strain>
    </source>
</reference>
<protein>
    <submittedName>
        <fullName evidence="7">TetR/AcrR family transcriptional regulator</fullName>
    </submittedName>
</protein>
<sequence>MRYKTGYKAQKRQELLSISGQLAKKNGFGATGVDGFMKAAGVTSGAFYSHFSSKNELFKALIENELQHSVHLWQKNPHHDVKAWVDFEIERYLSIDHVQQAEHGCILPALAAEISRAEHDIKSLYKKELLRGQQLFTKHLGNEALAWGLMSQLVGAILLARSMPDLETQESILKSSKYFIYQALEQYKNE</sequence>
<dbReference type="PROSITE" id="PS50977">
    <property type="entry name" value="HTH_TETR_2"/>
    <property type="match status" value="1"/>
</dbReference>
<evidence type="ECO:0000256" key="4">
    <source>
        <dbReference type="PROSITE-ProRule" id="PRU00335"/>
    </source>
</evidence>
<feature type="domain" description="HTH tetR-type" evidence="5">
    <location>
        <begin position="9"/>
        <end position="69"/>
    </location>
</feature>
<dbReference type="SUPFAM" id="SSF48498">
    <property type="entry name" value="Tetracyclin repressor-like, C-terminal domain"/>
    <property type="match status" value="1"/>
</dbReference>
<reference evidence="6" key="1">
    <citation type="journal article" date="2014" name="Int. J. Syst. Evol. Microbiol.">
        <title>Complete genome of a new Firmicutes species belonging to the dominant human colonic microbiota ('Ruminococcus bicirculans') reveals two chromosomes and a selective capacity to utilize plant glucans.</title>
        <authorList>
            <consortium name="NISC Comparative Sequencing Program"/>
            <person name="Wegmann U."/>
            <person name="Louis P."/>
            <person name="Goesmann A."/>
            <person name="Henrissat B."/>
            <person name="Duncan S.H."/>
            <person name="Flint H.J."/>
        </authorList>
    </citation>
    <scope>NUCLEOTIDE SEQUENCE</scope>
    <source>
        <strain evidence="6">KCTC 62575</strain>
    </source>
</reference>
<dbReference type="EMBL" id="JBHRSF010000031">
    <property type="protein sequence ID" value="MFC2995596.1"/>
    <property type="molecule type" value="Genomic_DNA"/>
</dbReference>
<dbReference type="AlphaFoldDB" id="A0A371YP38"/>
<dbReference type="SUPFAM" id="SSF46689">
    <property type="entry name" value="Homeodomain-like"/>
    <property type="match status" value="1"/>
</dbReference>
<dbReference type="Pfam" id="PF00440">
    <property type="entry name" value="TetR_N"/>
    <property type="match status" value="1"/>
</dbReference>
<gene>
    <name evidence="6" type="ORF">ACFODO_10000</name>
    <name evidence="7" type="ORF">C9E89_012605</name>
</gene>
<dbReference type="Gene3D" id="1.10.10.60">
    <property type="entry name" value="Homeodomain-like"/>
    <property type="match status" value="1"/>
</dbReference>
<evidence type="ECO:0000259" key="5">
    <source>
        <dbReference type="PROSITE" id="PS50977"/>
    </source>
</evidence>
<evidence type="ECO:0000256" key="2">
    <source>
        <dbReference type="ARBA" id="ARBA00023125"/>
    </source>
</evidence>
<keyword evidence="3" id="KW-0804">Transcription</keyword>
<dbReference type="PANTHER" id="PTHR47506">
    <property type="entry name" value="TRANSCRIPTIONAL REGULATORY PROTEIN"/>
    <property type="match status" value="1"/>
</dbReference>
<evidence type="ECO:0000313" key="7">
    <source>
        <dbReference type="EMBL" id="RFC83240.1"/>
    </source>
</evidence>
<dbReference type="Gene3D" id="1.10.357.10">
    <property type="entry name" value="Tetracycline Repressor, domain 2"/>
    <property type="match status" value="1"/>
</dbReference>
<dbReference type="EMBL" id="PYIX02000020">
    <property type="protein sequence ID" value="RFC83240.1"/>
    <property type="molecule type" value="Genomic_DNA"/>
</dbReference>
<dbReference type="RefSeq" id="WP_107008695.1">
    <property type="nucleotide sequence ID" value="NZ_JBHRSF010000031.1"/>
</dbReference>
<keyword evidence="9" id="KW-1185">Reference proteome</keyword>
<evidence type="ECO:0000256" key="3">
    <source>
        <dbReference type="ARBA" id="ARBA00023163"/>
    </source>
</evidence>
<evidence type="ECO:0000256" key="1">
    <source>
        <dbReference type="ARBA" id="ARBA00023015"/>
    </source>
</evidence>
<name>A0A371YP38_9GAMM</name>
<reference evidence="7 8" key="2">
    <citation type="submission" date="2018-08" db="EMBL/GenBank/DDBJ databases">
        <title>The draft genome of Acinetobacter sichuanensis strain WCHAc060041.</title>
        <authorList>
            <person name="Qin J."/>
            <person name="Feng Y."/>
            <person name="Zong Z."/>
        </authorList>
    </citation>
    <scope>NUCLEOTIDE SEQUENCE [LARGE SCALE GENOMIC DNA]</scope>
    <source>
        <strain evidence="7 8">WCHAc060041</strain>
    </source>
</reference>
<evidence type="ECO:0000313" key="9">
    <source>
        <dbReference type="Proteomes" id="UP001595455"/>
    </source>
</evidence>
<dbReference type="Proteomes" id="UP000240957">
    <property type="component" value="Unassembled WGS sequence"/>
</dbReference>
<dbReference type="InterPro" id="IPR009057">
    <property type="entry name" value="Homeodomain-like_sf"/>
</dbReference>